<gene>
    <name evidence="1" type="ORF">MVEN_00956100</name>
</gene>
<reference evidence="1" key="1">
    <citation type="submission" date="2020-05" db="EMBL/GenBank/DDBJ databases">
        <title>Mycena genomes resolve the evolution of fungal bioluminescence.</title>
        <authorList>
            <person name="Tsai I.J."/>
        </authorList>
    </citation>
    <scope>NUCLEOTIDE SEQUENCE</scope>
    <source>
        <strain evidence="1">CCC161011</strain>
    </source>
</reference>
<evidence type="ECO:0008006" key="3">
    <source>
        <dbReference type="Google" id="ProtNLM"/>
    </source>
</evidence>
<dbReference type="AlphaFoldDB" id="A0A8H7D234"/>
<dbReference type="OrthoDB" id="3199068at2759"/>
<dbReference type="Gene3D" id="3.30.710.10">
    <property type="entry name" value="Potassium Channel Kv1.1, Chain A"/>
    <property type="match status" value="1"/>
</dbReference>
<dbReference type="EMBL" id="JACAZI010000007">
    <property type="protein sequence ID" value="KAF7356246.1"/>
    <property type="molecule type" value="Genomic_DNA"/>
</dbReference>
<evidence type="ECO:0000313" key="1">
    <source>
        <dbReference type="EMBL" id="KAF7356246.1"/>
    </source>
</evidence>
<dbReference type="Proteomes" id="UP000620124">
    <property type="component" value="Unassembled WGS sequence"/>
</dbReference>
<name>A0A8H7D234_9AGAR</name>
<protein>
    <recommendedName>
        <fullName evidence="3">BTB domain-containing protein</fullName>
    </recommendedName>
</protein>
<sequence length="278" mass="31322">MTDAGAIESDPAPVSQAHTGPRHYNYYLESITFKVEEHIFKVPRYHFERSSEIFATAFTLPAGDGAHAEGQSDDTPIVLEGISSIDFESLLKILYPLNMLGQTLSMPLNRWMSKEEWISVLKLSTLWYFLDARELAIRQLDWIGLESVERILLARQYDVPGWLREGYEDLATRDEGISLEDAQKIGWETALRLYQTREMAQKNNSYTYGGRKCFQDADVEGNFGEELRQAELASAAYGGGRSLSGSPSTDYSERLVISRKGWIIQSSEGSEKGGSKVR</sequence>
<organism evidence="1 2">
    <name type="scientific">Mycena venus</name>
    <dbReference type="NCBI Taxonomy" id="2733690"/>
    <lineage>
        <taxon>Eukaryota</taxon>
        <taxon>Fungi</taxon>
        <taxon>Dikarya</taxon>
        <taxon>Basidiomycota</taxon>
        <taxon>Agaricomycotina</taxon>
        <taxon>Agaricomycetes</taxon>
        <taxon>Agaricomycetidae</taxon>
        <taxon>Agaricales</taxon>
        <taxon>Marasmiineae</taxon>
        <taxon>Mycenaceae</taxon>
        <taxon>Mycena</taxon>
    </lineage>
</organism>
<comment type="caution">
    <text evidence="1">The sequence shown here is derived from an EMBL/GenBank/DDBJ whole genome shotgun (WGS) entry which is preliminary data.</text>
</comment>
<proteinExistence type="predicted"/>
<keyword evidence="2" id="KW-1185">Reference proteome</keyword>
<dbReference type="InterPro" id="IPR011333">
    <property type="entry name" value="SKP1/BTB/POZ_sf"/>
</dbReference>
<evidence type="ECO:0000313" key="2">
    <source>
        <dbReference type="Proteomes" id="UP000620124"/>
    </source>
</evidence>
<accession>A0A8H7D234</accession>